<name>A0A6M3J7N7_9ZZZZ</name>
<proteinExistence type="predicted"/>
<dbReference type="AlphaFoldDB" id="A0A6M3J7N7"/>
<reference evidence="1" key="1">
    <citation type="submission" date="2020-03" db="EMBL/GenBank/DDBJ databases">
        <title>The deep terrestrial virosphere.</title>
        <authorList>
            <person name="Holmfeldt K."/>
            <person name="Nilsson E."/>
            <person name="Simone D."/>
            <person name="Lopez-Fernandez M."/>
            <person name="Wu X."/>
            <person name="de Brujin I."/>
            <person name="Lundin D."/>
            <person name="Andersson A."/>
            <person name="Bertilsson S."/>
            <person name="Dopson M."/>
        </authorList>
    </citation>
    <scope>NUCLEOTIDE SEQUENCE</scope>
    <source>
        <strain evidence="1">MM415B00433</strain>
    </source>
</reference>
<dbReference type="EMBL" id="MT141532">
    <property type="protein sequence ID" value="QJA65101.1"/>
    <property type="molecule type" value="Genomic_DNA"/>
</dbReference>
<accession>A0A6M3J7N7</accession>
<organism evidence="1">
    <name type="scientific">viral metagenome</name>
    <dbReference type="NCBI Taxonomy" id="1070528"/>
    <lineage>
        <taxon>unclassified sequences</taxon>
        <taxon>metagenomes</taxon>
        <taxon>organismal metagenomes</taxon>
    </lineage>
</organism>
<sequence length="209" mass="24930">MENNTHATKLPKKALGLIRRVKREFTNHIITQDFTIPEITAKNGSIFANHDVYSTLSAGEKFMEIDLRHAYWRTAYLLGYISKRVYTAFANDKEMKLFRNIALACVIAVKYREYYRDGKLYFSITESCNQYAIMYKNIRHYIWNMIGDIGRKYPKGVIGYRVDAVYVLPEYADRVKFYFRNRSYMYRSNECEKLNEREYIMFGDEIKKL</sequence>
<gene>
    <name evidence="1" type="ORF">MM415B00433_0009</name>
</gene>
<protein>
    <submittedName>
        <fullName evidence="1">Uncharacterized protein</fullName>
    </submittedName>
</protein>
<evidence type="ECO:0000313" key="1">
    <source>
        <dbReference type="EMBL" id="QJA65101.1"/>
    </source>
</evidence>